<evidence type="ECO:0000256" key="1">
    <source>
        <dbReference type="SAM" id="SignalP"/>
    </source>
</evidence>
<keyword evidence="3" id="KW-1185">Reference proteome</keyword>
<comment type="caution">
    <text evidence="2">The sequence shown here is derived from an EMBL/GenBank/DDBJ whole genome shotgun (WGS) entry which is preliminary data.</text>
</comment>
<dbReference type="OrthoDB" id="6021992at2"/>
<dbReference type="EMBL" id="VTRV01000143">
    <property type="protein sequence ID" value="TZF87263.1"/>
    <property type="molecule type" value="Genomic_DNA"/>
</dbReference>
<feature type="chain" id="PRO_5023086434" description="Cell surface protein" evidence="1">
    <location>
        <begin position="22"/>
        <end position="270"/>
    </location>
</feature>
<keyword evidence="1" id="KW-0732">Signal</keyword>
<evidence type="ECO:0008006" key="4">
    <source>
        <dbReference type="Google" id="ProtNLM"/>
    </source>
</evidence>
<gene>
    <name evidence="2" type="ORF">FW784_11380</name>
</gene>
<accession>A0A5D8YZJ5</accession>
<reference evidence="2 3" key="1">
    <citation type="submission" date="2019-08" db="EMBL/GenBank/DDBJ databases">
        <title>Draft genome sequence of Lysobacter sp. UKS-15.</title>
        <authorList>
            <person name="Im W.-T."/>
        </authorList>
    </citation>
    <scope>NUCLEOTIDE SEQUENCE [LARGE SCALE GENOMIC DNA]</scope>
    <source>
        <strain evidence="2 3">UKS-15</strain>
    </source>
</reference>
<dbReference type="Proteomes" id="UP000323164">
    <property type="component" value="Unassembled WGS sequence"/>
</dbReference>
<dbReference type="PROSITE" id="PS51257">
    <property type="entry name" value="PROKAR_LIPOPROTEIN"/>
    <property type="match status" value="1"/>
</dbReference>
<dbReference type="RefSeq" id="WP_149353462.1">
    <property type="nucleotide sequence ID" value="NZ_VTRV01000143.1"/>
</dbReference>
<dbReference type="AlphaFoldDB" id="A0A5D8YZJ5"/>
<organism evidence="2 3">
    <name type="scientific">Cognatilysobacter lacus</name>
    <dbReference type="NCBI Taxonomy" id="1643323"/>
    <lineage>
        <taxon>Bacteria</taxon>
        <taxon>Pseudomonadati</taxon>
        <taxon>Pseudomonadota</taxon>
        <taxon>Gammaproteobacteria</taxon>
        <taxon>Lysobacterales</taxon>
        <taxon>Lysobacteraceae</taxon>
        <taxon>Cognatilysobacter</taxon>
    </lineage>
</organism>
<protein>
    <recommendedName>
        <fullName evidence="4">Cell surface protein</fullName>
    </recommendedName>
</protein>
<evidence type="ECO:0000313" key="3">
    <source>
        <dbReference type="Proteomes" id="UP000323164"/>
    </source>
</evidence>
<sequence>MKVQMTVLALTLAACCGTAFAQDDSATNTKTYITNLIDVAGKVRVEGTIKVDSEAAANVDQDQYTVGNRSIGDGDHTARMTDNALRNSRGNIGVNVSAGVGNAQSNDAAITTLASSGKKDDGDKHSDGGGKSAASALSHAMVFSTQASLGNYATTHTYDTNYRATLDGDALRDVIGNVGVNVAAGVGNAQSNGMSASVADASIAKSSSDSEQLSLLNELNSACGDLDVVARFGDNALQAASGNIGVNVAAGVGNLQHNGLAIAAAGGGGG</sequence>
<name>A0A5D8YZJ5_9GAMM</name>
<proteinExistence type="predicted"/>
<feature type="signal peptide" evidence="1">
    <location>
        <begin position="1"/>
        <end position="21"/>
    </location>
</feature>
<evidence type="ECO:0000313" key="2">
    <source>
        <dbReference type="EMBL" id="TZF87263.1"/>
    </source>
</evidence>